<sequence length="282" mass="32409">MVKEVLYYLDIRSNLIYVDGTIGQGGYTKHIIPYLFPRGKIVGIDRDIEVLDICHQNFSTSNAQLSLHHNSYHHLPDILQKEGVHSVDGILLDLGLSSFQLESNNRGFSYSRDSLLDMRFDQTNGIPANNYLKKLTLKELEKILKDFGEERYARKIAYNIYHSTKLKTTSDLKNIIQKSTPPANRTKSFSRVFQAIRIAINRELEILEKFLNIFIDYLSSRGKIVIISYHSLEDRLVKHAFRKLNKDGSLKILTKKPVIPSKEEISTNSRSRSAKLRAAEKI</sequence>
<evidence type="ECO:0000256" key="3">
    <source>
        <dbReference type="ARBA" id="ARBA00022679"/>
    </source>
</evidence>
<proteinExistence type="inferred from homology"/>
<comment type="similarity">
    <text evidence="1">Belongs to the methyltransferase superfamily. RsmH family.</text>
</comment>
<keyword evidence="2" id="KW-0489">Methyltransferase</keyword>
<keyword evidence="4" id="KW-0949">S-adenosyl-L-methionine</keyword>
<gene>
    <name evidence="6" type="ORF">METZ01_LOCUS164009</name>
</gene>
<evidence type="ECO:0000313" key="6">
    <source>
        <dbReference type="EMBL" id="SVB11155.1"/>
    </source>
</evidence>
<dbReference type="PANTHER" id="PTHR11265">
    <property type="entry name" value="S-ADENOSYL-METHYLTRANSFERASE MRAW"/>
    <property type="match status" value="1"/>
</dbReference>
<evidence type="ECO:0000256" key="1">
    <source>
        <dbReference type="ARBA" id="ARBA00010396"/>
    </source>
</evidence>
<dbReference type="Gene3D" id="1.10.150.170">
    <property type="entry name" value="Putative methyltransferase TM0872, insert domain"/>
    <property type="match status" value="1"/>
</dbReference>
<evidence type="ECO:0000256" key="4">
    <source>
        <dbReference type="ARBA" id="ARBA00022691"/>
    </source>
</evidence>
<feature type="region of interest" description="Disordered" evidence="5">
    <location>
        <begin position="263"/>
        <end position="282"/>
    </location>
</feature>
<dbReference type="GO" id="GO:0071424">
    <property type="term" value="F:rRNA (cytosine-N4-)-methyltransferase activity"/>
    <property type="evidence" value="ECO:0007669"/>
    <property type="project" value="TreeGrafter"/>
</dbReference>
<dbReference type="HAMAP" id="MF_01007">
    <property type="entry name" value="16SrRNA_methyltr_H"/>
    <property type="match status" value="1"/>
</dbReference>
<dbReference type="InterPro" id="IPR023397">
    <property type="entry name" value="SAM-dep_MeTrfase_MraW_recog"/>
</dbReference>
<protein>
    <recommendedName>
        <fullName evidence="7">16S rRNA (Cytosine(1402)-N(4))-methyltransferase</fullName>
    </recommendedName>
</protein>
<name>A0A382BBI2_9ZZZZ</name>
<dbReference type="GO" id="GO:0070475">
    <property type="term" value="P:rRNA base methylation"/>
    <property type="evidence" value="ECO:0007669"/>
    <property type="project" value="TreeGrafter"/>
</dbReference>
<dbReference type="PIRSF" id="PIRSF004486">
    <property type="entry name" value="MraW"/>
    <property type="match status" value="1"/>
</dbReference>
<organism evidence="6">
    <name type="scientific">marine metagenome</name>
    <dbReference type="NCBI Taxonomy" id="408172"/>
    <lineage>
        <taxon>unclassified sequences</taxon>
        <taxon>metagenomes</taxon>
        <taxon>ecological metagenomes</taxon>
    </lineage>
</organism>
<dbReference type="AlphaFoldDB" id="A0A382BBI2"/>
<dbReference type="GO" id="GO:0005737">
    <property type="term" value="C:cytoplasm"/>
    <property type="evidence" value="ECO:0007669"/>
    <property type="project" value="TreeGrafter"/>
</dbReference>
<keyword evidence="3" id="KW-0808">Transferase</keyword>
<evidence type="ECO:0000256" key="5">
    <source>
        <dbReference type="SAM" id="MobiDB-lite"/>
    </source>
</evidence>
<dbReference type="PANTHER" id="PTHR11265:SF0">
    <property type="entry name" value="12S RRNA N4-METHYLCYTIDINE METHYLTRANSFERASE"/>
    <property type="match status" value="1"/>
</dbReference>
<dbReference type="NCBIfam" id="TIGR00006">
    <property type="entry name" value="16S rRNA (cytosine(1402)-N(4))-methyltransferase RsmH"/>
    <property type="match status" value="1"/>
</dbReference>
<dbReference type="InterPro" id="IPR029063">
    <property type="entry name" value="SAM-dependent_MTases_sf"/>
</dbReference>
<reference evidence="6" key="1">
    <citation type="submission" date="2018-05" db="EMBL/GenBank/DDBJ databases">
        <authorList>
            <person name="Lanie J.A."/>
            <person name="Ng W.-L."/>
            <person name="Kazmierczak K.M."/>
            <person name="Andrzejewski T.M."/>
            <person name="Davidsen T.M."/>
            <person name="Wayne K.J."/>
            <person name="Tettelin H."/>
            <person name="Glass J.I."/>
            <person name="Rusch D."/>
            <person name="Podicherti R."/>
            <person name="Tsui H.-C.T."/>
            <person name="Winkler M.E."/>
        </authorList>
    </citation>
    <scope>NUCLEOTIDE SEQUENCE</scope>
</reference>
<evidence type="ECO:0000256" key="2">
    <source>
        <dbReference type="ARBA" id="ARBA00022603"/>
    </source>
</evidence>
<accession>A0A382BBI2</accession>
<dbReference type="SUPFAM" id="SSF81799">
    <property type="entry name" value="Putative methyltransferase TM0872, insert domain"/>
    <property type="match status" value="1"/>
</dbReference>
<dbReference type="Gene3D" id="3.40.50.150">
    <property type="entry name" value="Vaccinia Virus protein VP39"/>
    <property type="match status" value="1"/>
</dbReference>
<dbReference type="InterPro" id="IPR002903">
    <property type="entry name" value="RsmH"/>
</dbReference>
<dbReference type="SUPFAM" id="SSF53335">
    <property type="entry name" value="S-adenosyl-L-methionine-dependent methyltransferases"/>
    <property type="match status" value="1"/>
</dbReference>
<dbReference type="Pfam" id="PF01795">
    <property type="entry name" value="Methyltransf_5"/>
    <property type="match status" value="1"/>
</dbReference>
<evidence type="ECO:0008006" key="7">
    <source>
        <dbReference type="Google" id="ProtNLM"/>
    </source>
</evidence>
<dbReference type="EMBL" id="UINC01029060">
    <property type="protein sequence ID" value="SVB11155.1"/>
    <property type="molecule type" value="Genomic_DNA"/>
</dbReference>